<evidence type="ECO:0000313" key="3">
    <source>
        <dbReference type="Proteomes" id="UP000276437"/>
    </source>
</evidence>
<dbReference type="KEGG" id="mana:MAMMFC1_02464"/>
<reference evidence="2 3" key="1">
    <citation type="journal article" date="2018" name="Int. J. Syst. Evol. Microbiol.">
        <title>Methylomusa anaerophila gen. nov., sp. nov., an anaerobic methanol-utilizing bacterium isolated from a microbial fuel cell.</title>
        <authorList>
            <person name="Amano N."/>
            <person name="Yamamuro A."/>
            <person name="Miyahara M."/>
            <person name="Kouzuma A."/>
            <person name="Abe T."/>
            <person name="Watanabe K."/>
        </authorList>
    </citation>
    <scope>NUCLEOTIDE SEQUENCE [LARGE SCALE GENOMIC DNA]</scope>
    <source>
        <strain evidence="2 3">MMFC1</strain>
    </source>
</reference>
<evidence type="ECO:0000313" key="2">
    <source>
        <dbReference type="EMBL" id="BBB91779.1"/>
    </source>
</evidence>
<keyword evidence="1" id="KW-0175">Coiled coil</keyword>
<gene>
    <name evidence="2" type="ORF">MAMMFC1_02464</name>
</gene>
<name>A0A348AL31_9FIRM</name>
<evidence type="ECO:0008006" key="4">
    <source>
        <dbReference type="Google" id="ProtNLM"/>
    </source>
</evidence>
<evidence type="ECO:0000256" key="1">
    <source>
        <dbReference type="SAM" id="Coils"/>
    </source>
</evidence>
<proteinExistence type="predicted"/>
<dbReference type="AlphaFoldDB" id="A0A348AL31"/>
<feature type="coiled-coil region" evidence="1">
    <location>
        <begin position="46"/>
        <end position="100"/>
    </location>
</feature>
<dbReference type="EMBL" id="AP018449">
    <property type="protein sequence ID" value="BBB91779.1"/>
    <property type="molecule type" value="Genomic_DNA"/>
</dbReference>
<sequence length="182" mass="21023">MVISLIEDIAIADLQQKIFNVSTINRLADKLIEHYHSTQTDKKKGIQVFEQRLADTQKKLDNFINAIADGLYNSSMKITMDKLEQEKAEILMIINEYQTKLKSVSLDKSMIVAYLEKDIAALKSKNPDDLKKIIQTYVEKVVVYEEYVEVFLVLFVHMSGGGEENRTPVQRYYCMGFSERSR</sequence>
<accession>A0A348AL31</accession>
<organism evidence="2 3">
    <name type="scientific">Methylomusa anaerophila</name>
    <dbReference type="NCBI Taxonomy" id="1930071"/>
    <lineage>
        <taxon>Bacteria</taxon>
        <taxon>Bacillati</taxon>
        <taxon>Bacillota</taxon>
        <taxon>Negativicutes</taxon>
        <taxon>Selenomonadales</taxon>
        <taxon>Sporomusaceae</taxon>
        <taxon>Methylomusa</taxon>
    </lineage>
</organism>
<keyword evidence="3" id="KW-1185">Reference proteome</keyword>
<protein>
    <recommendedName>
        <fullName evidence="4">DUF4368 domain-containing protein</fullName>
    </recommendedName>
</protein>
<dbReference type="Proteomes" id="UP000276437">
    <property type="component" value="Chromosome"/>
</dbReference>